<protein>
    <submittedName>
        <fullName evidence="2">Uncharacterized protein</fullName>
    </submittedName>
</protein>
<sequence>MENAAIHRQEIGNGPAFSFFFVHYAWSCRYFWIVFYHFCVIYHINLILAAKRISKLSERRGEIQCQKK</sequence>
<keyword evidence="1" id="KW-0472">Membrane</keyword>
<dbReference type="Proteomes" id="UP000284277">
    <property type="component" value="Unassembled WGS sequence"/>
</dbReference>
<gene>
    <name evidence="2" type="ORF">BET01_08305</name>
</gene>
<accession>A0A419SVU9</accession>
<evidence type="ECO:0000313" key="3">
    <source>
        <dbReference type="Proteomes" id="UP000284277"/>
    </source>
</evidence>
<organism evidence="2 3">
    <name type="scientific">Lacrimispora algidixylanolytica</name>
    <dbReference type="NCBI Taxonomy" id="94868"/>
    <lineage>
        <taxon>Bacteria</taxon>
        <taxon>Bacillati</taxon>
        <taxon>Bacillota</taxon>
        <taxon>Clostridia</taxon>
        <taxon>Lachnospirales</taxon>
        <taxon>Lachnospiraceae</taxon>
        <taxon>Lacrimispora</taxon>
    </lineage>
</organism>
<dbReference type="EMBL" id="MCIA01000032">
    <property type="protein sequence ID" value="RKD29342.1"/>
    <property type="molecule type" value="Genomic_DNA"/>
</dbReference>
<evidence type="ECO:0000256" key="1">
    <source>
        <dbReference type="SAM" id="Phobius"/>
    </source>
</evidence>
<reference evidence="2 3" key="1">
    <citation type="submission" date="2016-08" db="EMBL/GenBank/DDBJ databases">
        <title>A new outlook on sporulation: Clostridium algidixylanolyticum.</title>
        <authorList>
            <person name="Poppleton D.I."/>
            <person name="Gribaldo S."/>
        </authorList>
    </citation>
    <scope>NUCLEOTIDE SEQUENCE [LARGE SCALE GENOMIC DNA]</scope>
    <source>
        <strain evidence="2 3">SPL73</strain>
    </source>
</reference>
<keyword evidence="1" id="KW-1133">Transmembrane helix</keyword>
<name>A0A419SVU9_9FIRM</name>
<keyword evidence="1" id="KW-0812">Transmembrane</keyword>
<feature type="transmembrane region" description="Helical" evidence="1">
    <location>
        <begin position="30"/>
        <end position="50"/>
    </location>
</feature>
<keyword evidence="3" id="KW-1185">Reference proteome</keyword>
<evidence type="ECO:0000313" key="2">
    <source>
        <dbReference type="EMBL" id="RKD29342.1"/>
    </source>
</evidence>
<proteinExistence type="predicted"/>
<dbReference type="AlphaFoldDB" id="A0A419SVU9"/>
<comment type="caution">
    <text evidence="2">The sequence shown here is derived from an EMBL/GenBank/DDBJ whole genome shotgun (WGS) entry which is preliminary data.</text>
</comment>